<dbReference type="AlphaFoldDB" id="A0A9E7FCZ7"/>
<evidence type="ECO:0000259" key="2">
    <source>
        <dbReference type="PROSITE" id="PS00028"/>
    </source>
</evidence>
<accession>A0A9E7FCZ7</accession>
<gene>
    <name evidence="3" type="ORF">MUK42_01881</name>
</gene>
<protein>
    <submittedName>
        <fullName evidence="3">Zinc finger protein</fullName>
    </submittedName>
</protein>
<name>A0A9E7FCZ7_9LILI</name>
<feature type="region of interest" description="Disordered" evidence="1">
    <location>
        <begin position="40"/>
        <end position="63"/>
    </location>
</feature>
<organism evidence="3 4">
    <name type="scientific">Musa troglodytarum</name>
    <name type="common">fe'i banana</name>
    <dbReference type="NCBI Taxonomy" id="320322"/>
    <lineage>
        <taxon>Eukaryota</taxon>
        <taxon>Viridiplantae</taxon>
        <taxon>Streptophyta</taxon>
        <taxon>Embryophyta</taxon>
        <taxon>Tracheophyta</taxon>
        <taxon>Spermatophyta</taxon>
        <taxon>Magnoliopsida</taxon>
        <taxon>Liliopsida</taxon>
        <taxon>Zingiberales</taxon>
        <taxon>Musaceae</taxon>
        <taxon>Musa</taxon>
    </lineage>
</organism>
<dbReference type="OrthoDB" id="1933825at2759"/>
<feature type="region of interest" description="Disordered" evidence="1">
    <location>
        <begin position="81"/>
        <end position="101"/>
    </location>
</feature>
<dbReference type="InterPro" id="IPR036236">
    <property type="entry name" value="Znf_C2H2_sf"/>
</dbReference>
<dbReference type="PROSITE" id="PS00028">
    <property type="entry name" value="ZINC_FINGER_C2H2_1"/>
    <property type="match status" value="1"/>
</dbReference>
<dbReference type="EMBL" id="CP097505">
    <property type="protein sequence ID" value="URD92887.1"/>
    <property type="molecule type" value="Genomic_DNA"/>
</dbReference>
<dbReference type="Gene3D" id="3.30.160.60">
    <property type="entry name" value="Classic Zinc Finger"/>
    <property type="match status" value="1"/>
</dbReference>
<dbReference type="PANTHER" id="PTHR47593">
    <property type="entry name" value="ZINC FINGER PROTEIN 4-LIKE"/>
    <property type="match status" value="1"/>
</dbReference>
<dbReference type="InterPro" id="IPR053266">
    <property type="entry name" value="Zinc_finger_protein_7"/>
</dbReference>
<feature type="domain" description="C2H2-type" evidence="2">
    <location>
        <begin position="68"/>
        <end position="88"/>
    </location>
</feature>
<feature type="compositionally biased region" description="Polar residues" evidence="1">
    <location>
        <begin position="177"/>
        <end position="191"/>
    </location>
</feature>
<feature type="region of interest" description="Disordered" evidence="1">
    <location>
        <begin position="1"/>
        <end position="26"/>
    </location>
</feature>
<reference evidence="3" key="1">
    <citation type="submission" date="2022-05" db="EMBL/GenBank/DDBJ databases">
        <title>The Musa troglodytarum L. genome provides insights into the mechanism of non-climacteric behaviour and enrichment of carotenoids.</title>
        <authorList>
            <person name="Wang J."/>
        </authorList>
    </citation>
    <scope>NUCLEOTIDE SEQUENCE</scope>
    <source>
        <tissue evidence="3">Leaf</tissue>
    </source>
</reference>
<evidence type="ECO:0000313" key="4">
    <source>
        <dbReference type="Proteomes" id="UP001055439"/>
    </source>
</evidence>
<keyword evidence="4" id="KW-1185">Reference proteome</keyword>
<dbReference type="SUPFAM" id="SSF57667">
    <property type="entry name" value="beta-beta-alpha zinc fingers"/>
    <property type="match status" value="1"/>
</dbReference>
<proteinExistence type="predicted"/>
<evidence type="ECO:0000256" key="1">
    <source>
        <dbReference type="SAM" id="MobiDB-lite"/>
    </source>
</evidence>
<dbReference type="InterPro" id="IPR013087">
    <property type="entry name" value="Znf_C2H2_type"/>
</dbReference>
<feature type="region of interest" description="Disordered" evidence="1">
    <location>
        <begin position="172"/>
        <end position="191"/>
    </location>
</feature>
<evidence type="ECO:0000313" key="3">
    <source>
        <dbReference type="EMBL" id="URD92887.1"/>
    </source>
</evidence>
<dbReference type="PANTHER" id="PTHR47593:SF8">
    <property type="entry name" value="OS12G0581900 PROTEIN"/>
    <property type="match status" value="1"/>
</dbReference>
<dbReference type="Proteomes" id="UP001055439">
    <property type="component" value="Chromosome 3"/>
</dbReference>
<feature type="compositionally biased region" description="Low complexity" evidence="1">
    <location>
        <begin position="47"/>
        <end position="60"/>
    </location>
</feature>
<sequence length="191" mass="21469">MEKSGIREEEEGTDQKPGRQTIDSDGREIFHEDHQAWLKLTLGGRTSSADGSSTSSQSKPPSRKMFSCNFCMRKFFSSQALGGHQNAHKRERGATRRPQQSQKMMMGFSLYASSLQSLTVHSHSLVPKQHPEKGMSIVPRCYQINSDIQVTRAPFALDEARGSKWPGSFQKVFQPADQPSEQQNLDLSLRL</sequence>